<evidence type="ECO:0000256" key="1">
    <source>
        <dbReference type="ARBA" id="ARBA00004613"/>
    </source>
</evidence>
<feature type="signal peptide" evidence="6">
    <location>
        <begin position="1"/>
        <end position="19"/>
    </location>
</feature>
<evidence type="ECO:0000313" key="8">
    <source>
        <dbReference type="Proteomes" id="UP001430953"/>
    </source>
</evidence>
<accession>A0AAW2GW25</accession>
<dbReference type="Proteomes" id="UP001430953">
    <property type="component" value="Unassembled WGS sequence"/>
</dbReference>
<dbReference type="PANTHER" id="PTHR10009">
    <property type="entry name" value="PROTEIN YELLOW-RELATED"/>
    <property type="match status" value="1"/>
</dbReference>
<keyword evidence="3" id="KW-0964">Secreted</keyword>
<feature type="chain" id="PRO_5043565187" evidence="6">
    <location>
        <begin position="20"/>
        <end position="126"/>
    </location>
</feature>
<dbReference type="PRINTS" id="PR01366">
    <property type="entry name" value="ROYALJELLY"/>
</dbReference>
<evidence type="ECO:0000256" key="3">
    <source>
        <dbReference type="ARBA" id="ARBA00022525"/>
    </source>
</evidence>
<comment type="caution">
    <text evidence="7">The sequence shown here is derived from an EMBL/GenBank/DDBJ whole genome shotgun (WGS) entry which is preliminary data.</text>
</comment>
<protein>
    <submittedName>
        <fullName evidence="7">Uncharacterized protein</fullName>
    </submittedName>
</protein>
<keyword evidence="8" id="KW-1185">Reference proteome</keyword>
<dbReference type="InterPro" id="IPR017996">
    <property type="entry name" value="MRJP/yellow-related"/>
</dbReference>
<comment type="similarity">
    <text evidence="2">Belongs to the major royal jelly protein family.</text>
</comment>
<comment type="subcellular location">
    <subcellularLocation>
        <location evidence="1">Secreted</location>
    </subcellularLocation>
</comment>
<keyword evidence="4 6" id="KW-0732">Signal</keyword>
<dbReference type="PANTHER" id="PTHR10009:SF7">
    <property type="entry name" value="GH10609P-RELATED"/>
    <property type="match status" value="1"/>
</dbReference>
<name>A0AAW2GW25_9HYME</name>
<evidence type="ECO:0000256" key="4">
    <source>
        <dbReference type="ARBA" id="ARBA00022729"/>
    </source>
</evidence>
<evidence type="ECO:0000313" key="7">
    <source>
        <dbReference type="EMBL" id="KAL0131470.1"/>
    </source>
</evidence>
<dbReference type="InterPro" id="IPR011042">
    <property type="entry name" value="6-blade_b-propeller_TolB-like"/>
</dbReference>
<keyword evidence="5" id="KW-0325">Glycoprotein</keyword>
<dbReference type="Gene3D" id="2.120.10.30">
    <property type="entry name" value="TolB, C-terminal domain"/>
    <property type="match status" value="1"/>
</dbReference>
<gene>
    <name evidence="7" type="ORF">PUN28_002774</name>
</gene>
<sequence>MSRFLYVVLILTTATVSLSVELIEVYKWKYVDFVWRNMEEKTNAINNNQYNPYSCALYDVDKAPDGRVFVTSVRDEGVPASLMTVSNQLGPGGPLLDPYPNWSWYSNENDCNYIISVYRVSVSISL</sequence>
<evidence type="ECO:0000256" key="6">
    <source>
        <dbReference type="SAM" id="SignalP"/>
    </source>
</evidence>
<dbReference type="EMBL" id="JADYXP020000002">
    <property type="protein sequence ID" value="KAL0131470.1"/>
    <property type="molecule type" value="Genomic_DNA"/>
</dbReference>
<evidence type="ECO:0000256" key="2">
    <source>
        <dbReference type="ARBA" id="ARBA00009127"/>
    </source>
</evidence>
<organism evidence="7 8">
    <name type="scientific">Cardiocondyla obscurior</name>
    <dbReference type="NCBI Taxonomy" id="286306"/>
    <lineage>
        <taxon>Eukaryota</taxon>
        <taxon>Metazoa</taxon>
        <taxon>Ecdysozoa</taxon>
        <taxon>Arthropoda</taxon>
        <taxon>Hexapoda</taxon>
        <taxon>Insecta</taxon>
        <taxon>Pterygota</taxon>
        <taxon>Neoptera</taxon>
        <taxon>Endopterygota</taxon>
        <taxon>Hymenoptera</taxon>
        <taxon>Apocrita</taxon>
        <taxon>Aculeata</taxon>
        <taxon>Formicoidea</taxon>
        <taxon>Formicidae</taxon>
        <taxon>Myrmicinae</taxon>
        <taxon>Cardiocondyla</taxon>
    </lineage>
</organism>
<dbReference type="GO" id="GO:0005576">
    <property type="term" value="C:extracellular region"/>
    <property type="evidence" value="ECO:0007669"/>
    <property type="project" value="UniProtKB-SubCell"/>
</dbReference>
<evidence type="ECO:0000256" key="5">
    <source>
        <dbReference type="ARBA" id="ARBA00023180"/>
    </source>
</evidence>
<dbReference type="AlphaFoldDB" id="A0AAW2GW25"/>
<proteinExistence type="inferred from homology"/>
<reference evidence="7 8" key="1">
    <citation type="submission" date="2023-03" db="EMBL/GenBank/DDBJ databases">
        <title>High recombination rates correlate with genetic variation in Cardiocondyla obscurior ants.</title>
        <authorList>
            <person name="Errbii M."/>
        </authorList>
    </citation>
    <scope>NUCLEOTIDE SEQUENCE [LARGE SCALE GENOMIC DNA]</scope>
    <source>
        <strain evidence="7">Alpha-2009</strain>
        <tissue evidence="7">Whole body</tissue>
    </source>
</reference>